<dbReference type="InterPro" id="IPR001972">
    <property type="entry name" value="Stomatin_HflK_fam"/>
</dbReference>
<dbReference type="InterPro" id="IPR043202">
    <property type="entry name" value="Band-7_stomatin-like"/>
</dbReference>
<sequence length="297" mass="33045">MEYSQTQEFEEELQPGIARHGIQPSYFKELQIDDAIPHGVYESMMNTIGTAIGFFGAFPCIVCLPNPYRRVGQGSVGLVTRFGKFYKCVDPGLVKVNPVTESIRKVDITVQITEIPKQEVITRDNVSIIIESVLYWIVIDPYETVFGVANVKIALIERALTSLRDVCGSHYLQDLIENRDMISRKLQEIIDPIANAWGVKIEATLIKDITFSPQLQEALSSAAQAKRLGESRVIASRAEVEAAKLMRDAADMLNTRPAMQMRYLETLTSMSRNGQGPKTIFMPLPSSTGENSNSIGI</sequence>
<dbReference type="PANTHER" id="PTHR10264:SF19">
    <property type="entry name" value="AT06885P-RELATED"/>
    <property type="match status" value="1"/>
</dbReference>
<dbReference type="Proteomes" id="UP001448207">
    <property type="component" value="Unassembled WGS sequence"/>
</dbReference>
<evidence type="ECO:0000313" key="4">
    <source>
        <dbReference type="EMBL" id="KAL0077957.1"/>
    </source>
</evidence>
<keyword evidence="5" id="KW-1185">Reference proteome</keyword>
<organism evidence="4 5">
    <name type="scientific">Phycomyces blakesleeanus</name>
    <dbReference type="NCBI Taxonomy" id="4837"/>
    <lineage>
        <taxon>Eukaryota</taxon>
        <taxon>Fungi</taxon>
        <taxon>Fungi incertae sedis</taxon>
        <taxon>Mucoromycota</taxon>
        <taxon>Mucoromycotina</taxon>
        <taxon>Mucoromycetes</taxon>
        <taxon>Mucorales</taxon>
        <taxon>Phycomycetaceae</taxon>
        <taxon>Phycomyces</taxon>
    </lineage>
</organism>
<name>A0ABR3AMB2_PHYBL</name>
<evidence type="ECO:0000256" key="2">
    <source>
        <dbReference type="SAM" id="MobiDB-lite"/>
    </source>
</evidence>
<proteinExistence type="inferred from homology"/>
<dbReference type="Gene3D" id="6.10.250.2090">
    <property type="match status" value="1"/>
</dbReference>
<feature type="compositionally biased region" description="Polar residues" evidence="2">
    <location>
        <begin position="285"/>
        <end position="297"/>
    </location>
</feature>
<dbReference type="Gene3D" id="3.30.479.30">
    <property type="entry name" value="Band 7 domain"/>
    <property type="match status" value="1"/>
</dbReference>
<dbReference type="PRINTS" id="PR00721">
    <property type="entry name" value="STOMATIN"/>
</dbReference>
<dbReference type="SMART" id="SM00244">
    <property type="entry name" value="PHB"/>
    <property type="match status" value="1"/>
</dbReference>
<evidence type="ECO:0000259" key="3">
    <source>
        <dbReference type="SMART" id="SM00244"/>
    </source>
</evidence>
<dbReference type="InterPro" id="IPR036013">
    <property type="entry name" value="Band_7/SPFH_dom_sf"/>
</dbReference>
<evidence type="ECO:0000256" key="1">
    <source>
        <dbReference type="ARBA" id="ARBA00008164"/>
    </source>
</evidence>
<comment type="caution">
    <text evidence="4">The sequence shown here is derived from an EMBL/GenBank/DDBJ whole genome shotgun (WGS) entry which is preliminary data.</text>
</comment>
<dbReference type="EMBL" id="JBCLYO010000026">
    <property type="protein sequence ID" value="KAL0077957.1"/>
    <property type="molecule type" value="Genomic_DNA"/>
</dbReference>
<comment type="similarity">
    <text evidence="1">Belongs to the band 7/mec-2 family.</text>
</comment>
<feature type="domain" description="Band 7" evidence="3">
    <location>
        <begin position="66"/>
        <end position="223"/>
    </location>
</feature>
<feature type="region of interest" description="Disordered" evidence="2">
    <location>
        <begin position="275"/>
        <end position="297"/>
    </location>
</feature>
<evidence type="ECO:0000313" key="5">
    <source>
        <dbReference type="Proteomes" id="UP001448207"/>
    </source>
</evidence>
<accession>A0ABR3AMB2</accession>
<dbReference type="InterPro" id="IPR001107">
    <property type="entry name" value="Band_7"/>
</dbReference>
<dbReference type="CDD" id="cd13437">
    <property type="entry name" value="SPFH_alloslipin"/>
    <property type="match status" value="1"/>
</dbReference>
<gene>
    <name evidence="4" type="ORF">J3Q64DRAFT_1767081</name>
</gene>
<protein>
    <recommendedName>
        <fullName evidence="3">Band 7 domain-containing protein</fullName>
    </recommendedName>
</protein>
<dbReference type="PANTHER" id="PTHR10264">
    <property type="entry name" value="BAND 7 PROTEIN-RELATED"/>
    <property type="match status" value="1"/>
</dbReference>
<reference evidence="4 5" key="1">
    <citation type="submission" date="2024-04" db="EMBL/GenBank/DDBJ databases">
        <title>Symmetric and asymmetric DNA N6-adenine methylation regulates different biological responses in Mucorales.</title>
        <authorList>
            <consortium name="Lawrence Berkeley National Laboratory"/>
            <person name="Lax C."/>
            <person name="Mondo S.J."/>
            <person name="Osorio-Concepcion M."/>
            <person name="Muszewska A."/>
            <person name="Corrochano-Luque M."/>
            <person name="Gutierrez G."/>
            <person name="Riley R."/>
            <person name="Lipzen A."/>
            <person name="Guo J."/>
            <person name="Hundley H."/>
            <person name="Amirebrahimi M."/>
            <person name="Ng V."/>
            <person name="Lorenzo-Gutierrez D."/>
            <person name="Binder U."/>
            <person name="Yang J."/>
            <person name="Song Y."/>
            <person name="Canovas D."/>
            <person name="Navarro E."/>
            <person name="Freitag M."/>
            <person name="Gabaldon T."/>
            <person name="Grigoriev I.V."/>
            <person name="Corrochano L.M."/>
            <person name="Nicolas F.E."/>
            <person name="Garre V."/>
        </authorList>
    </citation>
    <scope>NUCLEOTIDE SEQUENCE [LARGE SCALE GENOMIC DNA]</scope>
    <source>
        <strain evidence="4 5">L51</strain>
    </source>
</reference>
<dbReference type="SUPFAM" id="SSF117892">
    <property type="entry name" value="Band 7/SPFH domain"/>
    <property type="match status" value="1"/>
</dbReference>
<dbReference type="Pfam" id="PF01145">
    <property type="entry name" value="Band_7"/>
    <property type="match status" value="1"/>
</dbReference>